<sequence length="106" mass="10794">MDDELTHATFTLAPGAPRPALRRTDLLYRPDPAGAEMVALLYGTGEADARAALARAGLRSPARLRPGTGEDLLLAAGHALPASPTVDRRGAAPLPGPPAGVPAAAR</sequence>
<dbReference type="Proteomes" id="UP000234331">
    <property type="component" value="Unassembled WGS sequence"/>
</dbReference>
<evidence type="ECO:0000256" key="1">
    <source>
        <dbReference type="SAM" id="MobiDB-lite"/>
    </source>
</evidence>
<dbReference type="AlphaFoldDB" id="A0A2I2KXA8"/>
<evidence type="ECO:0000313" key="2">
    <source>
        <dbReference type="EMBL" id="SNQ50298.1"/>
    </source>
</evidence>
<keyword evidence="3" id="KW-1185">Reference proteome</keyword>
<evidence type="ECO:0000313" key="3">
    <source>
        <dbReference type="Proteomes" id="UP000234331"/>
    </source>
</evidence>
<feature type="region of interest" description="Disordered" evidence="1">
    <location>
        <begin position="83"/>
        <end position="106"/>
    </location>
</feature>
<protein>
    <submittedName>
        <fullName evidence="2">Uncharacterized protein</fullName>
    </submittedName>
</protein>
<dbReference type="EMBL" id="FZMO01000376">
    <property type="protein sequence ID" value="SNQ50298.1"/>
    <property type="molecule type" value="Genomic_DNA"/>
</dbReference>
<organism evidence="2 3">
    <name type="scientific">Frankia canadensis</name>
    <dbReference type="NCBI Taxonomy" id="1836972"/>
    <lineage>
        <taxon>Bacteria</taxon>
        <taxon>Bacillati</taxon>
        <taxon>Actinomycetota</taxon>
        <taxon>Actinomycetes</taxon>
        <taxon>Frankiales</taxon>
        <taxon>Frankiaceae</taxon>
        <taxon>Frankia</taxon>
    </lineage>
</organism>
<accession>A0A2I2KXA8</accession>
<reference evidence="2 3" key="1">
    <citation type="submission" date="2017-06" db="EMBL/GenBank/DDBJ databases">
        <authorList>
            <person name="Kim H.J."/>
            <person name="Triplett B.A."/>
        </authorList>
    </citation>
    <scope>NUCLEOTIDE SEQUENCE [LARGE SCALE GENOMIC DNA]</scope>
    <source>
        <strain evidence="2">FRACA_ARgP5</strain>
    </source>
</reference>
<name>A0A2I2KXA8_9ACTN</name>
<proteinExistence type="predicted"/>
<gene>
    <name evidence="2" type="ORF">FRACA_4370003</name>
</gene>